<evidence type="ECO:0000256" key="1">
    <source>
        <dbReference type="ARBA" id="ARBA00004613"/>
    </source>
</evidence>
<feature type="chain" id="PRO_5035324213" description="Protein NDNF" evidence="9">
    <location>
        <begin position="25"/>
        <end position="557"/>
    </location>
</feature>
<evidence type="ECO:0000256" key="5">
    <source>
        <dbReference type="ARBA" id="ARBA00022902"/>
    </source>
</evidence>
<feature type="signal peptide" evidence="9">
    <location>
        <begin position="1"/>
        <end position="24"/>
    </location>
</feature>
<dbReference type="GO" id="GO:0007399">
    <property type="term" value="P:nervous system development"/>
    <property type="evidence" value="ECO:0007669"/>
    <property type="project" value="UniProtKB-KW"/>
</dbReference>
<dbReference type="Gene3D" id="2.60.40.10">
    <property type="entry name" value="Immunoglobulins"/>
    <property type="match status" value="1"/>
</dbReference>
<evidence type="ECO:0000256" key="7">
    <source>
        <dbReference type="ARBA" id="ARBA00024096"/>
    </source>
</evidence>
<dbReference type="InterPro" id="IPR036116">
    <property type="entry name" value="FN3_sf"/>
</dbReference>
<name>A0A8J0SZV2_XENLA</name>
<dbReference type="OrthoDB" id="9872501at2759"/>
<keyword evidence="2" id="KW-0964">Secreted</keyword>
<dbReference type="InterPro" id="IPR019326">
    <property type="entry name" value="NDNF"/>
</dbReference>
<keyword evidence="5" id="KW-0524">Neurogenesis</keyword>
<evidence type="ECO:0000256" key="9">
    <source>
        <dbReference type="SAM" id="SignalP"/>
    </source>
</evidence>
<dbReference type="GO" id="GO:0008201">
    <property type="term" value="F:heparin binding"/>
    <property type="evidence" value="ECO:0000318"/>
    <property type="project" value="GO_Central"/>
</dbReference>
<feature type="domain" description="Fibronectin type-III" evidence="10">
    <location>
        <begin position="438"/>
        <end position="541"/>
    </location>
</feature>
<organism evidence="11 12">
    <name type="scientific">Xenopus laevis</name>
    <name type="common">African clawed frog</name>
    <dbReference type="NCBI Taxonomy" id="8355"/>
    <lineage>
        <taxon>Eukaryota</taxon>
        <taxon>Metazoa</taxon>
        <taxon>Chordata</taxon>
        <taxon>Craniata</taxon>
        <taxon>Vertebrata</taxon>
        <taxon>Euteleostomi</taxon>
        <taxon>Amphibia</taxon>
        <taxon>Batrachia</taxon>
        <taxon>Anura</taxon>
        <taxon>Pipoidea</taxon>
        <taxon>Pipidae</taxon>
        <taxon>Xenopodinae</taxon>
        <taxon>Xenopus</taxon>
        <taxon>Xenopus</taxon>
    </lineage>
</organism>
<dbReference type="Pfam" id="PF24354">
    <property type="entry name" value="NDNF_N"/>
    <property type="match status" value="1"/>
</dbReference>
<dbReference type="Proteomes" id="UP000186698">
    <property type="component" value="Chromosome 7L"/>
</dbReference>
<keyword evidence="4" id="KW-0677">Repeat</keyword>
<dbReference type="CTD" id="108695785"/>
<dbReference type="Pfam" id="PF19433">
    <property type="entry name" value="NDNF_C"/>
    <property type="match status" value="1"/>
</dbReference>
<comment type="subcellular location">
    <subcellularLocation>
        <location evidence="1">Secreted</location>
    </subcellularLocation>
</comment>
<dbReference type="SUPFAM" id="SSF49265">
    <property type="entry name" value="Fibronectin type III"/>
    <property type="match status" value="1"/>
</dbReference>
<dbReference type="Pfam" id="PF10179">
    <property type="entry name" value="NDNF"/>
    <property type="match status" value="1"/>
</dbReference>
<protein>
    <recommendedName>
        <fullName evidence="7">Protein NDNF</fullName>
    </recommendedName>
</protein>
<gene>
    <name evidence="12 13" type="primary">ndnfl2.L</name>
    <name evidence="13" type="synonym">ndnf.L</name>
    <name evidence="13" type="synonym">ndnfl.L</name>
</gene>
<evidence type="ECO:0000259" key="10">
    <source>
        <dbReference type="SMART" id="SM00060"/>
    </source>
</evidence>
<keyword evidence="3 9" id="KW-0732">Signal</keyword>
<dbReference type="PANTHER" id="PTHR14619">
    <property type="entry name" value="NEURON-DERIVED NEUROTROPHIC FACTOR"/>
    <property type="match status" value="1"/>
</dbReference>
<dbReference type="InterPro" id="IPR055271">
    <property type="entry name" value="NDNF_Fn(III)_1"/>
</dbReference>
<evidence type="ECO:0000313" key="11">
    <source>
        <dbReference type="Proteomes" id="UP000186698"/>
    </source>
</evidence>
<proteinExistence type="predicted"/>
<keyword evidence="11" id="KW-1185">Reference proteome</keyword>
<dbReference type="AGR" id="Xenbase:XB-GENE-22066211"/>
<dbReference type="Xenbase" id="XB-GENE-22066211">
    <property type="gene designation" value="ndnfl2.L"/>
</dbReference>
<dbReference type="GO" id="GO:0005576">
    <property type="term" value="C:extracellular region"/>
    <property type="evidence" value="ECO:0007669"/>
    <property type="project" value="UniProtKB-SubCell"/>
</dbReference>
<evidence type="ECO:0000256" key="4">
    <source>
        <dbReference type="ARBA" id="ARBA00022737"/>
    </source>
</evidence>
<feature type="domain" description="Fibronectin type-III" evidence="10">
    <location>
        <begin position="177"/>
        <end position="313"/>
    </location>
</feature>
<dbReference type="InterPro" id="IPR003961">
    <property type="entry name" value="FN3_dom"/>
</dbReference>
<evidence type="ECO:0000256" key="6">
    <source>
        <dbReference type="ARBA" id="ARBA00023180"/>
    </source>
</evidence>
<evidence type="ECO:0000256" key="8">
    <source>
        <dbReference type="ARBA" id="ARBA00046135"/>
    </source>
</evidence>
<sequence length="557" mass="63426">MGGTKKYTFALSLYFIGLPIGSLCLSDIPASSSIKKNLLNYYHSVILPEGKETTIYLLKDVTKRYYFPLEENTTHHFSITVTPCDVPIEWSILQYKMSHVFHGTKSDHFRPLRDLKSRQFYKTVSALFHYKGNSVENYVGVSSYSSSLFLLEFLSTERDTHISVYLTTDLAYGTLFPELPGDPRIDVTTLNHNSVSLVWKPSPTGFKTKEYIEYCILVNEKHNYKSLCAADAAVRSVSGRRTMSSNLPVSQHIDDHQGVMHLSNRELSIIHKTNNIEVRQICIGNKNTYTVSNLTSNTQYYFDVFVVNLLTNGSAAYTGTFAKTLTEPKPKYSQLKDGKIVQINLNGKTQKSNTFQYQAMHKKVQFTFQSCKGQVRAQILKNGKTLFSESIQSLRHITLTGKILDKYVVITSTEQNTHSSVMVQASSQIHKPLFPFFPDSLKLRSFNKLRTCNSITIAWLGTQERSLYCVYKKKVQEDQVWKDMSNHDRCLGPDSRPKSEKVSCKYFHNINLQKAVTTETITGLEKGSLYLIDVYLVGSPGIMVRYHTKVVKTRKHC</sequence>
<dbReference type="KEGG" id="xla:108695785"/>
<reference evidence="12" key="1">
    <citation type="submission" date="2025-08" db="UniProtKB">
        <authorList>
            <consortium name="RefSeq"/>
        </authorList>
    </citation>
    <scope>IDENTIFICATION</scope>
    <source>
        <strain evidence="12">J_2021</strain>
        <tissue evidence="12">Erythrocytes</tissue>
    </source>
</reference>
<comment type="function">
    <text evidence="8">Secretory protein that plays a role in various cellular processes. Acts as a chemorepellent acting on gonadotropin-releasing hormone (GnRH) expressing neurons regulating their migration to the hypothalamus. Also promotes neuron migration, growth and survival as well as neurite outgrowth and is involved in the development of the olfactory system. May also act through the regulation of growth factors activity and downstream signaling. Also regulates extracellular matrix assembly and cell adhesiveness. Promotes endothelial cell survival, vessel formation and plays an important role in the process of revascularization through NOS3-dependent mechanisms.</text>
</comment>
<dbReference type="PANTHER" id="PTHR14619:SF9">
    <property type="entry name" value="PROTEIN NDNF"/>
    <property type="match status" value="1"/>
</dbReference>
<evidence type="ECO:0000313" key="13">
    <source>
        <dbReference type="Xenbase" id="XB-GENE-22066211"/>
    </source>
</evidence>
<dbReference type="InterPro" id="IPR056225">
    <property type="entry name" value="NDNF_N"/>
</dbReference>
<keyword evidence="6" id="KW-0325">Glycoprotein</keyword>
<evidence type="ECO:0000256" key="3">
    <source>
        <dbReference type="ARBA" id="ARBA00022729"/>
    </source>
</evidence>
<evidence type="ECO:0000256" key="2">
    <source>
        <dbReference type="ARBA" id="ARBA00022525"/>
    </source>
</evidence>
<accession>A0A8J0SZV2</accession>
<dbReference type="GeneID" id="108695785"/>
<dbReference type="InterPro" id="IPR013783">
    <property type="entry name" value="Ig-like_fold"/>
</dbReference>
<dbReference type="RefSeq" id="XP_018080240.1">
    <property type="nucleotide sequence ID" value="XM_018224751.2"/>
</dbReference>
<dbReference type="InterPro" id="IPR045805">
    <property type="entry name" value="NDNF_C"/>
</dbReference>
<dbReference type="SMART" id="SM00060">
    <property type="entry name" value="FN3"/>
    <property type="match status" value="2"/>
</dbReference>
<dbReference type="AlphaFoldDB" id="A0A8J0SZV2"/>
<evidence type="ECO:0000313" key="12">
    <source>
        <dbReference type="RefSeq" id="XP_018080240.1"/>
    </source>
</evidence>